<keyword evidence="2" id="KW-0732">Signal</keyword>
<dbReference type="Gene3D" id="3.10.100.10">
    <property type="entry name" value="Mannose-Binding Protein A, subunit A"/>
    <property type="match status" value="1"/>
</dbReference>
<dbReference type="GeneID" id="111124217"/>
<dbReference type="InterPro" id="IPR016187">
    <property type="entry name" value="CTDL_fold"/>
</dbReference>
<dbReference type="Pfam" id="PF00059">
    <property type="entry name" value="Lectin_C"/>
    <property type="match status" value="1"/>
</dbReference>
<keyword evidence="1" id="KW-1015">Disulfide bond</keyword>
<dbReference type="InterPro" id="IPR001304">
    <property type="entry name" value="C-type_lectin-like"/>
</dbReference>
<dbReference type="SMART" id="SM00034">
    <property type="entry name" value="CLECT"/>
    <property type="match status" value="1"/>
</dbReference>
<reference evidence="5" key="1">
    <citation type="submission" date="2025-08" db="UniProtKB">
        <authorList>
            <consortium name="RefSeq"/>
        </authorList>
    </citation>
    <scope>IDENTIFICATION</scope>
    <source>
        <tissue evidence="5">Whole sample</tissue>
    </source>
</reference>
<dbReference type="SUPFAM" id="SSF56436">
    <property type="entry name" value="C-type lectin-like"/>
    <property type="match status" value="1"/>
</dbReference>
<evidence type="ECO:0000256" key="1">
    <source>
        <dbReference type="ARBA" id="ARBA00023157"/>
    </source>
</evidence>
<dbReference type="Proteomes" id="UP000694844">
    <property type="component" value="Chromosome 3"/>
</dbReference>
<dbReference type="RefSeq" id="XP_022322784.1">
    <property type="nucleotide sequence ID" value="XM_022467076.1"/>
</dbReference>
<name>A0A8B8D5I1_CRAVI</name>
<keyword evidence="4" id="KW-1185">Reference proteome</keyword>
<evidence type="ECO:0000259" key="3">
    <source>
        <dbReference type="PROSITE" id="PS50041"/>
    </source>
</evidence>
<dbReference type="InterPro" id="IPR050111">
    <property type="entry name" value="C-type_lectin/snaclec_domain"/>
</dbReference>
<dbReference type="InterPro" id="IPR016186">
    <property type="entry name" value="C-type_lectin-like/link_sf"/>
</dbReference>
<feature type="signal peptide" evidence="2">
    <location>
        <begin position="1"/>
        <end position="21"/>
    </location>
</feature>
<feature type="chain" id="PRO_5034189420" evidence="2">
    <location>
        <begin position="22"/>
        <end position="289"/>
    </location>
</feature>
<evidence type="ECO:0000313" key="5">
    <source>
        <dbReference type="RefSeq" id="XP_022322784.1"/>
    </source>
</evidence>
<dbReference type="PROSITE" id="PS50041">
    <property type="entry name" value="C_TYPE_LECTIN_2"/>
    <property type="match status" value="1"/>
</dbReference>
<sequence>MSMLWIATLLIFNILISTSEAYNFVCKDGWGYRHNDYCYQKFTGLSLNWNSARAICRMYGGFLVGIRDRQKQYHIQGLASGVSHLWTGGNDIRSERTWEWDGGGYLSYSNWDSHEPNDDGNEDCLELRSEKSWKWNDEDCGLARPFICELHACHLPDHCITTTCTNTYDFQCTKCQHQASDAEHSLYWPTANKKACEVSKEAHIETCRLGAESDKGEVGNSTSHGDCEKEESTYINFQPKSLSYTFVTSFDTLNNMPSKPIHIHESRFGVVHAEIRLYKEDLNKNIIQD</sequence>
<dbReference type="CDD" id="cd00037">
    <property type="entry name" value="CLECT"/>
    <property type="match status" value="1"/>
</dbReference>
<dbReference type="KEGG" id="cvn:111124217"/>
<evidence type="ECO:0000256" key="2">
    <source>
        <dbReference type="SAM" id="SignalP"/>
    </source>
</evidence>
<organism evidence="4 5">
    <name type="scientific">Crassostrea virginica</name>
    <name type="common">Eastern oyster</name>
    <dbReference type="NCBI Taxonomy" id="6565"/>
    <lineage>
        <taxon>Eukaryota</taxon>
        <taxon>Metazoa</taxon>
        <taxon>Spiralia</taxon>
        <taxon>Lophotrochozoa</taxon>
        <taxon>Mollusca</taxon>
        <taxon>Bivalvia</taxon>
        <taxon>Autobranchia</taxon>
        <taxon>Pteriomorphia</taxon>
        <taxon>Ostreida</taxon>
        <taxon>Ostreoidea</taxon>
        <taxon>Ostreidae</taxon>
        <taxon>Crassostrea</taxon>
    </lineage>
</organism>
<feature type="domain" description="C-type lectin" evidence="3">
    <location>
        <begin position="34"/>
        <end position="149"/>
    </location>
</feature>
<evidence type="ECO:0000313" key="4">
    <source>
        <dbReference type="Proteomes" id="UP000694844"/>
    </source>
</evidence>
<protein>
    <submittedName>
        <fullName evidence="5">C-type lectin mannose-binding isoform-like</fullName>
    </submittedName>
</protein>
<dbReference type="InterPro" id="IPR018378">
    <property type="entry name" value="C-type_lectin_CS"/>
</dbReference>
<proteinExistence type="predicted"/>
<dbReference type="PANTHER" id="PTHR22803">
    <property type="entry name" value="MANNOSE, PHOSPHOLIPASE, LECTIN RECEPTOR RELATED"/>
    <property type="match status" value="1"/>
</dbReference>
<dbReference type="AlphaFoldDB" id="A0A8B8D5I1"/>
<gene>
    <name evidence="5" type="primary">LOC111124217</name>
</gene>
<dbReference type="PROSITE" id="PS00615">
    <property type="entry name" value="C_TYPE_LECTIN_1"/>
    <property type="match status" value="1"/>
</dbReference>
<accession>A0A8B8D5I1</accession>
<dbReference type="OrthoDB" id="6285913at2759"/>